<dbReference type="Proteomes" id="UP000264800">
    <property type="component" value="Unplaced"/>
</dbReference>
<organism evidence="5 6">
    <name type="scientific">Kryptolebias marmoratus</name>
    <name type="common">Mangrove killifish</name>
    <name type="synonym">Rivulus marmoratus</name>
    <dbReference type="NCBI Taxonomy" id="37003"/>
    <lineage>
        <taxon>Eukaryota</taxon>
        <taxon>Metazoa</taxon>
        <taxon>Chordata</taxon>
        <taxon>Craniata</taxon>
        <taxon>Vertebrata</taxon>
        <taxon>Euteleostomi</taxon>
        <taxon>Actinopterygii</taxon>
        <taxon>Neopterygii</taxon>
        <taxon>Teleostei</taxon>
        <taxon>Neoteleostei</taxon>
        <taxon>Acanthomorphata</taxon>
        <taxon>Ovalentaria</taxon>
        <taxon>Atherinomorphae</taxon>
        <taxon>Cyprinodontiformes</taxon>
        <taxon>Rivulidae</taxon>
        <taxon>Kryptolebias</taxon>
    </lineage>
</organism>
<evidence type="ECO:0000256" key="3">
    <source>
        <dbReference type="SAM" id="MobiDB-lite"/>
    </source>
</evidence>
<reference evidence="5" key="1">
    <citation type="submission" date="2025-08" db="UniProtKB">
        <authorList>
            <consortium name="Ensembl"/>
        </authorList>
    </citation>
    <scope>IDENTIFICATION</scope>
</reference>
<evidence type="ECO:0000256" key="2">
    <source>
        <dbReference type="SAM" id="Coils"/>
    </source>
</evidence>
<feature type="domain" description="Trichohyalin-plectin-homology" evidence="4">
    <location>
        <begin position="134"/>
        <end position="212"/>
    </location>
</feature>
<dbReference type="Pfam" id="PF13868">
    <property type="entry name" value="TPH"/>
    <property type="match status" value="1"/>
</dbReference>
<reference evidence="5" key="2">
    <citation type="submission" date="2025-09" db="UniProtKB">
        <authorList>
            <consortium name="Ensembl"/>
        </authorList>
    </citation>
    <scope>IDENTIFICATION</scope>
</reference>
<dbReference type="GO" id="GO:0005879">
    <property type="term" value="C:axonemal microtubule"/>
    <property type="evidence" value="ECO:0007669"/>
    <property type="project" value="TreeGrafter"/>
</dbReference>
<evidence type="ECO:0000313" key="6">
    <source>
        <dbReference type="Proteomes" id="UP000264800"/>
    </source>
</evidence>
<dbReference type="STRING" id="37003.ENSKMAP00000021370"/>
<dbReference type="InterPro" id="IPR043597">
    <property type="entry name" value="TPH_dom"/>
</dbReference>
<dbReference type="InterPro" id="IPR039986">
    <property type="entry name" value="CFAP210"/>
</dbReference>
<dbReference type="AlphaFoldDB" id="A0A3Q3AXX0"/>
<keyword evidence="6" id="KW-1185">Reference proteome</keyword>
<protein>
    <submittedName>
        <fullName evidence="5">Cilia and flagella associated protein 210</fullName>
    </submittedName>
</protein>
<dbReference type="PANTHER" id="PTHR28663">
    <property type="entry name" value="COILED-COIL DOMAIN-CONTAINING PROTEIN 173"/>
    <property type="match status" value="1"/>
</dbReference>
<evidence type="ECO:0000313" key="5">
    <source>
        <dbReference type="Ensembl" id="ENSKMAP00000021370.1"/>
    </source>
</evidence>
<feature type="region of interest" description="Disordered" evidence="3">
    <location>
        <begin position="1"/>
        <end position="27"/>
    </location>
</feature>
<evidence type="ECO:0000259" key="4">
    <source>
        <dbReference type="Pfam" id="PF13868"/>
    </source>
</evidence>
<dbReference type="PANTHER" id="PTHR28663:SF1">
    <property type="entry name" value="CILIA- AND FLAGELLA- ASSOCIATED PROTEIN 210"/>
    <property type="match status" value="1"/>
</dbReference>
<proteinExistence type="predicted"/>
<dbReference type="Ensembl" id="ENSKMAT00000021649.1">
    <property type="protein sequence ID" value="ENSKMAP00000021370.1"/>
    <property type="gene ID" value="ENSKMAG00000015860.1"/>
</dbReference>
<feature type="coiled-coil region" evidence="2">
    <location>
        <begin position="52"/>
        <end position="123"/>
    </location>
</feature>
<name>A0A3Q3AXX0_KRYMA</name>
<keyword evidence="1 2" id="KW-0175">Coiled coil</keyword>
<accession>A0A3Q3AXX0</accession>
<dbReference type="GeneTree" id="ENSGT00940000165303"/>
<sequence>MASGALNGRRRGSSRSGESYLTEEAIKIKQPPDLRQDTVLRKTDWIRVQDDLRGVNKEKQRLREAAKQREALHLQSKEVVKLWSNTTTRQKKLEAKKIREQIEEEERKRIVDEEANFKEQQRQEAIEKARTQMYYQTNRVKGLHSALLLTEVLKEREAQIELKRRIESASKDVDTKFLEAAKTREDEALKQEQEKALQRRLQRQAAAEDLKNHRSYLGKTASSCRSGFSVSQQLVSPYFEVPLLSRDAQLRRERILNTLTVTQQERTATDEQRVAKAVAEQDAKQAQLRREEERKKSEMLKSITAHRELVGKEKEQRDKITEQETRDALQAKREADRIFLEKKQQKAEKLKEEERKLFQRQKEAESKFEEKNAQLITEEENKFHQYSQLIISEAAEAKKNLFPLRRAARQGTRGGDGPASGGAEPVYLVHDSTGAHMPKYVSVTTENIKKLRQPGNIQEAKKRLGFTW</sequence>
<evidence type="ECO:0000256" key="1">
    <source>
        <dbReference type="ARBA" id="ARBA00023054"/>
    </source>
</evidence>
<feature type="coiled-coil region" evidence="2">
    <location>
        <begin position="340"/>
        <end position="381"/>
    </location>
</feature>